<accession>A0ABS5UA71</accession>
<evidence type="ECO:0000256" key="2">
    <source>
        <dbReference type="RuleBase" id="RU003616"/>
    </source>
</evidence>
<dbReference type="Pfam" id="PF00011">
    <property type="entry name" value="HSP20"/>
    <property type="match status" value="1"/>
</dbReference>
<evidence type="ECO:0000256" key="3">
    <source>
        <dbReference type="SAM" id="MobiDB-lite"/>
    </source>
</evidence>
<protein>
    <submittedName>
        <fullName evidence="5">Hsp20/alpha crystallin family protein</fullName>
    </submittedName>
</protein>
<dbReference type="InterPro" id="IPR031107">
    <property type="entry name" value="Small_HSP"/>
</dbReference>
<comment type="caution">
    <text evidence="5">The sequence shown here is derived from an EMBL/GenBank/DDBJ whole genome shotgun (WGS) entry which is preliminary data.</text>
</comment>
<dbReference type="Proteomes" id="UP000784128">
    <property type="component" value="Unassembled WGS sequence"/>
</dbReference>
<keyword evidence="6" id="KW-1185">Reference proteome</keyword>
<dbReference type="InterPro" id="IPR002068">
    <property type="entry name" value="A-crystallin/Hsp20_dom"/>
</dbReference>
<reference evidence="5 6" key="1">
    <citation type="submission" date="2021-05" db="EMBL/GenBank/DDBJ databases">
        <title>The draft genome of Geobacter chapellei DSM 13688.</title>
        <authorList>
            <person name="Xu Z."/>
            <person name="Masuda Y."/>
            <person name="Itoh H."/>
            <person name="Senoo K."/>
        </authorList>
    </citation>
    <scope>NUCLEOTIDE SEQUENCE [LARGE SCALE GENOMIC DNA]</scope>
    <source>
        <strain evidence="5 6">DSM 13688</strain>
    </source>
</reference>
<sequence>MAENAVAEKNEEKNPLAREESRSYERYIKPAVNIIETEEGLTLTADVPGATKDTLEVHVEKGILTLSASASRNLPGKPAYTEFELATYYRQFSIPEVLDQEKARADLSNGILTLQIPKREAAKPRKIEVKVS</sequence>
<dbReference type="PANTHER" id="PTHR11527">
    <property type="entry name" value="HEAT-SHOCK PROTEIN 20 FAMILY MEMBER"/>
    <property type="match status" value="1"/>
</dbReference>
<feature type="domain" description="SHSP" evidence="4">
    <location>
        <begin position="23"/>
        <end position="132"/>
    </location>
</feature>
<gene>
    <name evidence="5" type="ORF">KJB30_12380</name>
</gene>
<name>A0ABS5UA71_9BACT</name>
<evidence type="ECO:0000313" key="6">
    <source>
        <dbReference type="Proteomes" id="UP000784128"/>
    </source>
</evidence>
<evidence type="ECO:0000256" key="1">
    <source>
        <dbReference type="PROSITE-ProRule" id="PRU00285"/>
    </source>
</evidence>
<dbReference type="CDD" id="cd06464">
    <property type="entry name" value="ACD_sHsps-like"/>
    <property type="match status" value="1"/>
</dbReference>
<dbReference type="Gene3D" id="2.60.40.790">
    <property type="match status" value="1"/>
</dbReference>
<feature type="region of interest" description="Disordered" evidence="3">
    <location>
        <begin position="1"/>
        <end position="22"/>
    </location>
</feature>
<dbReference type="SUPFAM" id="SSF49764">
    <property type="entry name" value="HSP20-like chaperones"/>
    <property type="match status" value="1"/>
</dbReference>
<dbReference type="RefSeq" id="WP_214299733.1">
    <property type="nucleotide sequence ID" value="NZ_JAHDYS010000011.1"/>
</dbReference>
<organism evidence="5 6">
    <name type="scientific">Pelotalea chapellei</name>
    <dbReference type="NCBI Taxonomy" id="44671"/>
    <lineage>
        <taxon>Bacteria</taxon>
        <taxon>Pseudomonadati</taxon>
        <taxon>Thermodesulfobacteriota</taxon>
        <taxon>Desulfuromonadia</taxon>
        <taxon>Geobacterales</taxon>
        <taxon>Geobacteraceae</taxon>
        <taxon>Pelotalea</taxon>
    </lineage>
</organism>
<dbReference type="InterPro" id="IPR008978">
    <property type="entry name" value="HSP20-like_chaperone"/>
</dbReference>
<dbReference type="EMBL" id="JAHDYS010000011">
    <property type="protein sequence ID" value="MBT1072587.1"/>
    <property type="molecule type" value="Genomic_DNA"/>
</dbReference>
<proteinExistence type="inferred from homology"/>
<comment type="similarity">
    <text evidence="1 2">Belongs to the small heat shock protein (HSP20) family.</text>
</comment>
<dbReference type="PROSITE" id="PS01031">
    <property type="entry name" value="SHSP"/>
    <property type="match status" value="1"/>
</dbReference>
<evidence type="ECO:0000259" key="4">
    <source>
        <dbReference type="PROSITE" id="PS01031"/>
    </source>
</evidence>
<evidence type="ECO:0000313" key="5">
    <source>
        <dbReference type="EMBL" id="MBT1072587.1"/>
    </source>
</evidence>